<dbReference type="Proteomes" id="UP000198697">
    <property type="component" value="Unassembled WGS sequence"/>
</dbReference>
<dbReference type="STRING" id="82805.SAMN04487998_0065"/>
<proteinExistence type="predicted"/>
<dbReference type="AlphaFoldDB" id="A0A1H9YT82"/>
<dbReference type="EMBL" id="FOHS01000001">
    <property type="protein sequence ID" value="SES71879.1"/>
    <property type="molecule type" value="Genomic_DNA"/>
</dbReference>
<evidence type="ECO:0000313" key="2">
    <source>
        <dbReference type="Proteomes" id="UP000198697"/>
    </source>
</evidence>
<name>A0A1H9YT82_9BACT</name>
<evidence type="ECO:0008006" key="3">
    <source>
        <dbReference type="Google" id="ProtNLM"/>
    </source>
</evidence>
<protein>
    <recommendedName>
        <fullName evidence="3">RanBP2-type domain-containing protein</fullName>
    </recommendedName>
</protein>
<organism evidence="1 2">
    <name type="scientific">Hymenobacter actinosclerus</name>
    <dbReference type="NCBI Taxonomy" id="82805"/>
    <lineage>
        <taxon>Bacteria</taxon>
        <taxon>Pseudomonadati</taxon>
        <taxon>Bacteroidota</taxon>
        <taxon>Cytophagia</taxon>
        <taxon>Cytophagales</taxon>
        <taxon>Hymenobacteraceae</taxon>
        <taxon>Hymenobacter</taxon>
    </lineage>
</organism>
<accession>A0A1H9YT82</accession>
<reference evidence="2" key="1">
    <citation type="submission" date="2016-10" db="EMBL/GenBank/DDBJ databases">
        <authorList>
            <person name="Varghese N."/>
            <person name="Submissions S."/>
        </authorList>
    </citation>
    <scope>NUCLEOTIDE SEQUENCE [LARGE SCALE GENOMIC DNA]</scope>
    <source>
        <strain evidence="2">DSM 15310</strain>
    </source>
</reference>
<keyword evidence="2" id="KW-1185">Reference proteome</keyword>
<gene>
    <name evidence="1" type="ORF">SAMN04487998_0065</name>
</gene>
<evidence type="ECO:0000313" key="1">
    <source>
        <dbReference type="EMBL" id="SES71879.1"/>
    </source>
</evidence>
<sequence>MKCPHCDRENTYSGNTCSHCGTRNHDNSNTPEGFQSQLHTVKPGKDCVKPKRAFFS</sequence>